<feature type="region of interest" description="Disordered" evidence="1">
    <location>
        <begin position="567"/>
        <end position="589"/>
    </location>
</feature>
<evidence type="ECO:0000256" key="1">
    <source>
        <dbReference type="SAM" id="MobiDB-lite"/>
    </source>
</evidence>
<dbReference type="PANTHER" id="PTHR38702">
    <property type="entry name" value="CALPONIN-HOMOLOGY (CH) DOMAIN-CONTAINING PROTEIN"/>
    <property type="match status" value="1"/>
</dbReference>
<dbReference type="AlphaFoldDB" id="A0A8H8SZQ8"/>
<dbReference type="GO" id="GO:0016491">
    <property type="term" value="F:oxidoreductase activity"/>
    <property type="evidence" value="ECO:0007669"/>
    <property type="project" value="InterPro"/>
</dbReference>
<protein>
    <submittedName>
        <fullName evidence="3">Fatty acid hydroxylase superfamily</fullName>
    </submittedName>
</protein>
<organism evidence="3 4">
    <name type="scientific">Rhizoctonia solani</name>
    <dbReference type="NCBI Taxonomy" id="456999"/>
    <lineage>
        <taxon>Eukaryota</taxon>
        <taxon>Fungi</taxon>
        <taxon>Dikarya</taxon>
        <taxon>Basidiomycota</taxon>
        <taxon>Agaricomycotina</taxon>
        <taxon>Agaricomycetes</taxon>
        <taxon>Cantharellales</taxon>
        <taxon>Ceratobasidiaceae</taxon>
        <taxon>Rhizoctonia</taxon>
    </lineage>
</organism>
<dbReference type="KEGG" id="rsx:RhiXN_07699"/>
<dbReference type="Pfam" id="PF04116">
    <property type="entry name" value="FA_hydroxylase"/>
    <property type="match status" value="1"/>
</dbReference>
<feature type="region of interest" description="Disordered" evidence="1">
    <location>
        <begin position="282"/>
        <end position="335"/>
    </location>
</feature>
<name>A0A8H8SZQ8_9AGAM</name>
<dbReference type="GO" id="GO:0008610">
    <property type="term" value="P:lipid biosynthetic process"/>
    <property type="evidence" value="ECO:0007669"/>
    <property type="project" value="InterPro"/>
</dbReference>
<dbReference type="RefSeq" id="XP_043182900.1">
    <property type="nucleotide sequence ID" value="XM_043327515.1"/>
</dbReference>
<feature type="compositionally biased region" description="Polar residues" evidence="1">
    <location>
        <begin position="409"/>
        <end position="420"/>
    </location>
</feature>
<feature type="compositionally biased region" description="Pro residues" evidence="1">
    <location>
        <begin position="1"/>
        <end position="19"/>
    </location>
</feature>
<gene>
    <name evidence="3" type="ORF">RhiXN_07699</name>
</gene>
<evidence type="ECO:0000313" key="3">
    <source>
        <dbReference type="EMBL" id="QRW22663.1"/>
    </source>
</evidence>
<sequence length="1132" mass="125394">MADSSPPLPSRTMSPPPKRPTIDTTLVVSSPRPSPPQPLDGTIIVDEPSELGDAELKKSRRQPAIYPNTLRATPKPFSRSAAKRESVMALGSIEHLQHYFTKTGLQSKHRPMTRNKGLVPAIGGKHVRAASSVTSIPELPPSPMVPISSTRIPFVHLPKSYHVDSAQLKPGVIRDLKAVEQAWRITPEVTTPDASPSLGPTTQSPNPNARFDVLDTLRITTHAIRAVRDYVVSLPDDHPTHTGKALGVYRSPVFSAPGTKKDPMVQMNLGVQSLASVLASSLPASPGRGGPGPGTGARVVSPTPSIGSVPGSPSKPRPSVGPGAGVSTQPFPSRPEDPVALVRRAALDVLISLRSLEEKSRIVDPSVTPERPSSSMLSAQPHDQHSASSRSNTPAFLSNSGDEADKDSATSFSQTQSQNLPRLRTPTGASTETVLVHGRGAVQVWSESDEEDLFADEPEKKEVWDERLVLGGGWLYRPDLAPADVHDAKTAVGRYLDVVDALLFRGRGAGRRGWDRERRKSRKSELASGGSDTPSSSLVMSDSEDEVASRRVSDTMKYLSVLSEREEGIIEENEEEEEEEGDGDEDGLPDWASVEPFGGDLIGRTTSLLRFLLPTELSSLIPPAPTRETLLNVLSDGHMLCVAYNSGVRKSKKAWGFINAESIHETALATSEERAAGSWTFRRRENLGLWAAALKLRYVIDIVPVEHSTAPTRHFHQAPQQSEAQHGQIRYAPNQFSPIVVAKHEAGWEDMLERAMWDQKAERDQRIFPVDSVLVLGVFLLYTPVTLFTPALSFEHRGPTFKMNSTTLGHHASAQELYAAAGTDFSNLSWLESQWAAWYMWIGNPIIATGLMSFIMHEVVYFGRCIPWIIIDAMPYFNRWKLQPGKVPSAKEQWECTKLVLFSHFTIELPQIWFFHPLAEACGMQTWQVPFPSWQTIAAQVAFFFVFEDAFHYFAHQALHYGPLYKHIHKIHHKYSAPFGLAAEYAHPAEVLILGTGTIGGPLLYCWFTQNLHIFTVYIWVTLRLFQAIDAHSGYDFPWSLNRIIPFWSGADHHDFHHMAFVNNYSTSFRWLDYMFGTDDKYRAYKARLASASAKDRAELEKKLLEETEQEGIVAANEAEKKSAFGRKGKRD</sequence>
<feature type="region of interest" description="Disordered" evidence="1">
    <location>
        <begin position="1"/>
        <end position="63"/>
    </location>
</feature>
<dbReference type="InterPro" id="IPR006694">
    <property type="entry name" value="Fatty_acid_hydroxylase"/>
</dbReference>
<evidence type="ECO:0000259" key="2">
    <source>
        <dbReference type="Pfam" id="PF04116"/>
    </source>
</evidence>
<reference evidence="3" key="1">
    <citation type="submission" date="2020-05" db="EMBL/GenBank/DDBJ databases">
        <title>Evolutionary and genomic comparisons of hybrid uninucleate and nonhybrid Rhizoctonia fungi.</title>
        <authorList>
            <person name="Li C."/>
            <person name="Chen X."/>
        </authorList>
    </citation>
    <scope>NUCLEOTIDE SEQUENCE</scope>
    <source>
        <strain evidence="3">AG-1 IA</strain>
    </source>
</reference>
<feature type="region of interest" description="Disordered" evidence="1">
    <location>
        <begin position="189"/>
        <end position="209"/>
    </location>
</feature>
<feature type="region of interest" description="Disordered" evidence="1">
    <location>
        <begin position="514"/>
        <end position="551"/>
    </location>
</feature>
<feature type="compositionally biased region" description="Polar residues" evidence="1">
    <location>
        <begin position="530"/>
        <end position="540"/>
    </location>
</feature>
<evidence type="ECO:0000313" key="4">
    <source>
        <dbReference type="Proteomes" id="UP000650533"/>
    </source>
</evidence>
<feature type="compositionally biased region" description="Acidic residues" evidence="1">
    <location>
        <begin position="569"/>
        <end position="588"/>
    </location>
</feature>
<dbReference type="PANTHER" id="PTHR38702:SF1">
    <property type="entry name" value="CALPONIN-HOMOLOGY (CH) DOMAIN-CONTAINING PROTEIN"/>
    <property type="match status" value="1"/>
</dbReference>
<feature type="compositionally biased region" description="Polar residues" evidence="1">
    <location>
        <begin position="189"/>
        <end position="207"/>
    </location>
</feature>
<proteinExistence type="predicted"/>
<feature type="domain" description="Fatty acid hydroxylase" evidence="2">
    <location>
        <begin position="942"/>
        <end position="1078"/>
    </location>
</feature>
<feature type="compositionally biased region" description="Polar residues" evidence="1">
    <location>
        <begin position="386"/>
        <end position="401"/>
    </location>
</feature>
<dbReference type="EMBL" id="CP059666">
    <property type="protein sequence ID" value="QRW22663.1"/>
    <property type="molecule type" value="Genomic_DNA"/>
</dbReference>
<dbReference type="Proteomes" id="UP000650533">
    <property type="component" value="Chromosome 9"/>
</dbReference>
<accession>A0A8H8SZQ8</accession>
<feature type="region of interest" description="Disordered" evidence="1">
    <location>
        <begin position="361"/>
        <end position="432"/>
    </location>
</feature>
<dbReference type="GeneID" id="67029978"/>
<dbReference type="GO" id="GO:0005506">
    <property type="term" value="F:iron ion binding"/>
    <property type="evidence" value="ECO:0007669"/>
    <property type="project" value="InterPro"/>
</dbReference>